<dbReference type="EMBL" id="HG739099">
    <property type="protein sequence ID" value="CDP05052.1"/>
    <property type="molecule type" value="Genomic_DNA"/>
</dbReference>
<gene>
    <name evidence="1" type="ORF">GSCOC_T00019969001</name>
</gene>
<dbReference type="Proteomes" id="UP000295252">
    <property type="component" value="Chromosome IV"/>
</dbReference>
<evidence type="ECO:0000313" key="2">
    <source>
        <dbReference type="Proteomes" id="UP000295252"/>
    </source>
</evidence>
<sequence>MFKLKLKLKYQTFDLMESREKIGIGGIGYLCSD</sequence>
<organism evidence="1 2">
    <name type="scientific">Coffea canephora</name>
    <name type="common">Robusta coffee</name>
    <dbReference type="NCBI Taxonomy" id="49390"/>
    <lineage>
        <taxon>Eukaryota</taxon>
        <taxon>Viridiplantae</taxon>
        <taxon>Streptophyta</taxon>
        <taxon>Embryophyta</taxon>
        <taxon>Tracheophyta</taxon>
        <taxon>Spermatophyta</taxon>
        <taxon>Magnoliopsida</taxon>
        <taxon>eudicotyledons</taxon>
        <taxon>Gunneridae</taxon>
        <taxon>Pentapetalae</taxon>
        <taxon>asterids</taxon>
        <taxon>lamiids</taxon>
        <taxon>Gentianales</taxon>
        <taxon>Rubiaceae</taxon>
        <taxon>Ixoroideae</taxon>
        <taxon>Gardenieae complex</taxon>
        <taxon>Bertiereae - Coffeeae clade</taxon>
        <taxon>Coffeeae</taxon>
        <taxon>Coffea</taxon>
    </lineage>
</organism>
<reference evidence="2" key="1">
    <citation type="journal article" date="2014" name="Science">
        <title>The coffee genome provides insight into the convergent evolution of caffeine biosynthesis.</title>
        <authorList>
            <person name="Denoeud F."/>
            <person name="Carretero-Paulet L."/>
            <person name="Dereeper A."/>
            <person name="Droc G."/>
            <person name="Guyot R."/>
            <person name="Pietrella M."/>
            <person name="Zheng C."/>
            <person name="Alberti A."/>
            <person name="Anthony F."/>
            <person name="Aprea G."/>
            <person name="Aury J.M."/>
            <person name="Bento P."/>
            <person name="Bernard M."/>
            <person name="Bocs S."/>
            <person name="Campa C."/>
            <person name="Cenci A."/>
            <person name="Combes M.C."/>
            <person name="Crouzillat D."/>
            <person name="Da Silva C."/>
            <person name="Daddiego L."/>
            <person name="De Bellis F."/>
            <person name="Dussert S."/>
            <person name="Garsmeur O."/>
            <person name="Gayraud T."/>
            <person name="Guignon V."/>
            <person name="Jahn K."/>
            <person name="Jamilloux V."/>
            <person name="Joet T."/>
            <person name="Labadie K."/>
            <person name="Lan T."/>
            <person name="Leclercq J."/>
            <person name="Lepelley M."/>
            <person name="Leroy T."/>
            <person name="Li L.T."/>
            <person name="Librado P."/>
            <person name="Lopez L."/>
            <person name="Munoz A."/>
            <person name="Noel B."/>
            <person name="Pallavicini A."/>
            <person name="Perrotta G."/>
            <person name="Poncet V."/>
            <person name="Pot D."/>
            <person name="Priyono X."/>
            <person name="Rigoreau M."/>
            <person name="Rouard M."/>
            <person name="Rozas J."/>
            <person name="Tranchant-Dubreuil C."/>
            <person name="VanBuren R."/>
            <person name="Zhang Q."/>
            <person name="Andrade A.C."/>
            <person name="Argout X."/>
            <person name="Bertrand B."/>
            <person name="de Kochko A."/>
            <person name="Graziosi G."/>
            <person name="Henry R.J."/>
            <person name="Jayarama X."/>
            <person name="Ming R."/>
            <person name="Nagai C."/>
            <person name="Rounsley S."/>
            <person name="Sankoff D."/>
            <person name="Giuliano G."/>
            <person name="Albert V.A."/>
            <person name="Wincker P."/>
            <person name="Lashermes P."/>
        </authorList>
    </citation>
    <scope>NUCLEOTIDE SEQUENCE [LARGE SCALE GENOMIC DNA]</scope>
    <source>
        <strain evidence="2">cv. DH200-94</strain>
    </source>
</reference>
<name>A0A068U9S5_COFCA</name>
<protein>
    <submittedName>
        <fullName evidence="1">Uncharacterized protein</fullName>
    </submittedName>
</protein>
<keyword evidence="2" id="KW-1185">Reference proteome</keyword>
<accession>A0A068U9S5</accession>
<proteinExistence type="predicted"/>
<dbReference type="InParanoid" id="A0A068U9S5"/>
<dbReference type="Gramene" id="CDP05052">
    <property type="protein sequence ID" value="CDP05052"/>
    <property type="gene ID" value="GSCOC_T00019969001"/>
</dbReference>
<dbReference type="AlphaFoldDB" id="A0A068U9S5"/>
<evidence type="ECO:0000313" key="1">
    <source>
        <dbReference type="EMBL" id="CDP05052.1"/>
    </source>
</evidence>